<dbReference type="STRING" id="1457250.GCA_000755225_03129"/>
<sequence length="231" mass="25513">MPPYGENERTLSVINRFEDAVGWLVHPEETLARASHALETEDGLWVVDPLDAPGLDDLLAEYGEVAGVVVCSSWHARDAGGIATRHDVPVSIPQWIERVPERVDAPVERIGCPIGEFECRPTTPLPSWQEAILWRERDGTLYVPESMGTAGHFLVGDERLGVSIYRRLLPPRTALADIEPERVLVGHGEGIVEDATDELDVALRTARKRAPRAFAAHAAAAIRSLWASRRH</sequence>
<proteinExistence type="predicted"/>
<dbReference type="Gene3D" id="3.60.15.10">
    <property type="entry name" value="Ribonuclease Z/Hydroxyacylglutathione hydrolase-like"/>
    <property type="match status" value="1"/>
</dbReference>
<dbReference type="SUPFAM" id="SSF56281">
    <property type="entry name" value="Metallo-hydrolase/oxidoreductase"/>
    <property type="match status" value="1"/>
</dbReference>
<organism evidence="1 2">
    <name type="scientific">Halapricum salinum</name>
    <dbReference type="NCBI Taxonomy" id="1457250"/>
    <lineage>
        <taxon>Archaea</taxon>
        <taxon>Methanobacteriati</taxon>
        <taxon>Methanobacteriota</taxon>
        <taxon>Stenosarchaea group</taxon>
        <taxon>Halobacteria</taxon>
        <taxon>Halobacteriales</taxon>
        <taxon>Haloarculaceae</taxon>
        <taxon>Halapricum</taxon>
    </lineage>
</organism>
<protein>
    <recommendedName>
        <fullName evidence="3">MBL fold metallo-hydrolase</fullName>
    </recommendedName>
</protein>
<dbReference type="InterPro" id="IPR036866">
    <property type="entry name" value="RibonucZ/Hydroxyglut_hydro"/>
</dbReference>
<evidence type="ECO:0008006" key="3">
    <source>
        <dbReference type="Google" id="ProtNLM"/>
    </source>
</evidence>
<dbReference type="AlphaFoldDB" id="A0A4D6HB72"/>
<accession>A0A4D6HB72</accession>
<dbReference type="GeneID" id="39847026"/>
<dbReference type="RefSeq" id="WP_049993922.1">
    <property type="nucleotide sequence ID" value="NZ_CP031310.1"/>
</dbReference>
<keyword evidence="2" id="KW-1185">Reference proteome</keyword>
<dbReference type="EMBL" id="CP031310">
    <property type="protein sequence ID" value="QCC50476.1"/>
    <property type="molecule type" value="Genomic_DNA"/>
</dbReference>
<dbReference type="Proteomes" id="UP000296706">
    <property type="component" value="Chromosome"/>
</dbReference>
<dbReference type="OrthoDB" id="169463at2157"/>
<dbReference type="KEGG" id="hsn:DV733_04135"/>
<name>A0A4D6HB72_9EURY</name>
<evidence type="ECO:0000313" key="2">
    <source>
        <dbReference type="Proteomes" id="UP000296706"/>
    </source>
</evidence>
<reference evidence="1 2" key="1">
    <citation type="journal article" date="2019" name="Nat. Commun.">
        <title>A new type of DNA phosphorothioation-based antiviral system in archaea.</title>
        <authorList>
            <person name="Xiong L."/>
            <person name="Liu S."/>
            <person name="Chen S."/>
            <person name="Xiao Y."/>
            <person name="Zhu B."/>
            <person name="Gao Y."/>
            <person name="Zhang Y."/>
            <person name="Chen B."/>
            <person name="Luo J."/>
            <person name="Deng Z."/>
            <person name="Chen X."/>
            <person name="Wang L."/>
            <person name="Chen S."/>
        </authorList>
    </citation>
    <scope>NUCLEOTIDE SEQUENCE [LARGE SCALE GENOMIC DNA]</scope>
    <source>
        <strain evidence="1 2">CBA1105</strain>
    </source>
</reference>
<evidence type="ECO:0000313" key="1">
    <source>
        <dbReference type="EMBL" id="QCC50476.1"/>
    </source>
</evidence>
<gene>
    <name evidence="1" type="ORF">DV733_04135</name>
</gene>